<dbReference type="InterPro" id="IPR013702">
    <property type="entry name" value="FIST_domain_N"/>
</dbReference>
<name>A0A6M1LGR4_9PROT</name>
<accession>A0A6M1LGR4</accession>
<dbReference type="Proteomes" id="UP000475385">
    <property type="component" value="Unassembled WGS sequence"/>
</dbReference>
<dbReference type="Pfam" id="PF10442">
    <property type="entry name" value="FIST_C"/>
    <property type="match status" value="1"/>
</dbReference>
<evidence type="ECO:0000259" key="2">
    <source>
        <dbReference type="SMART" id="SM01204"/>
    </source>
</evidence>
<comment type="caution">
    <text evidence="3">The sequence shown here is derived from an EMBL/GenBank/DDBJ whole genome shotgun (WGS) entry which is preliminary data.</text>
</comment>
<dbReference type="EMBL" id="JAAIKB010000001">
    <property type="protein sequence ID" value="NGM19347.1"/>
    <property type="molecule type" value="Genomic_DNA"/>
</dbReference>
<evidence type="ECO:0000313" key="4">
    <source>
        <dbReference type="Proteomes" id="UP000475385"/>
    </source>
</evidence>
<evidence type="ECO:0008006" key="5">
    <source>
        <dbReference type="Google" id="ProtNLM"/>
    </source>
</evidence>
<dbReference type="AlphaFoldDB" id="A0A6M1LGR4"/>
<feature type="domain" description="FIST" evidence="1">
    <location>
        <begin position="24"/>
        <end position="218"/>
    </location>
</feature>
<dbReference type="Pfam" id="PF08495">
    <property type="entry name" value="FIST"/>
    <property type="match status" value="1"/>
</dbReference>
<reference evidence="3 4" key="1">
    <citation type="submission" date="2020-03" db="EMBL/GenBank/DDBJ databases">
        <title>Roseomonas stagni sp. nov., isolated from pond water in Japan.</title>
        <authorList>
            <person name="Furuhata K."/>
            <person name="Miyamoto H."/>
            <person name="Goto K."/>
        </authorList>
    </citation>
    <scope>NUCLEOTIDE SEQUENCE [LARGE SCALE GENOMIC DNA]</scope>
    <source>
        <strain evidence="3 4">PeD5</strain>
    </source>
</reference>
<dbReference type="SMART" id="SM00897">
    <property type="entry name" value="FIST"/>
    <property type="match status" value="1"/>
</dbReference>
<organism evidence="3 4">
    <name type="scientific">Falsiroseomonas algicola</name>
    <dbReference type="NCBI Taxonomy" id="2716930"/>
    <lineage>
        <taxon>Bacteria</taxon>
        <taxon>Pseudomonadati</taxon>
        <taxon>Pseudomonadota</taxon>
        <taxon>Alphaproteobacteria</taxon>
        <taxon>Acetobacterales</taxon>
        <taxon>Roseomonadaceae</taxon>
        <taxon>Falsiroseomonas</taxon>
    </lineage>
</organism>
<dbReference type="RefSeq" id="WP_164693175.1">
    <property type="nucleotide sequence ID" value="NZ_JAAIKB010000001.1"/>
</dbReference>
<protein>
    <recommendedName>
        <fullName evidence="5">Histidine kinase</fullName>
    </recommendedName>
</protein>
<dbReference type="PANTHER" id="PTHR40252">
    <property type="entry name" value="BLR0328 PROTEIN"/>
    <property type="match status" value="1"/>
</dbReference>
<evidence type="ECO:0000313" key="3">
    <source>
        <dbReference type="EMBL" id="NGM19347.1"/>
    </source>
</evidence>
<keyword evidence="4" id="KW-1185">Reference proteome</keyword>
<dbReference type="InterPro" id="IPR019494">
    <property type="entry name" value="FIST_C"/>
</dbReference>
<proteinExistence type="predicted"/>
<gene>
    <name evidence="3" type="ORF">G3576_04925</name>
</gene>
<feature type="domain" description="FIST C-domain" evidence="2">
    <location>
        <begin position="219"/>
        <end position="362"/>
    </location>
</feature>
<sequence>MRAQSLKWSGAAGWQGLQPARAGSASLILYVAGREALEGGERHRELVAAHPGAMVAGCSTGGQIDDADVVDDGVQALRLDFDATVVRLACERLHGEGESRVCGWRLGMALAAPDLAGVLLIAEGLDVHAGELVSGLRDAVGTQVPIVGGLAGDGPHFRRTLVGAGEMPPQPGLVVAIGFLGSAVRFSHGCSAGWDAFGPLRSITASEGRILRELDGEPALDLYERYLGPEAAGLPGTGLLYPLRIWNAEEPEHDVLRTLLGVDRETRSLIFAADLPVGWRAQLMRGRFGGLADGAAIAAAGAGRHGAARQARGDSAAFIVSCVGRRLMMGQRVEEEVLAARECLPPSMRVLGFYSYGEIAPHPTTGRSELHNQTMTVLTLAEAAG</sequence>
<dbReference type="PANTHER" id="PTHR40252:SF2">
    <property type="entry name" value="BLR0328 PROTEIN"/>
    <property type="match status" value="1"/>
</dbReference>
<dbReference type="SMART" id="SM01204">
    <property type="entry name" value="FIST_C"/>
    <property type="match status" value="1"/>
</dbReference>
<evidence type="ECO:0000259" key="1">
    <source>
        <dbReference type="SMART" id="SM00897"/>
    </source>
</evidence>